<dbReference type="AlphaFoldDB" id="A0A0D0VB03"/>
<feature type="compositionally biased region" description="Low complexity" evidence="1">
    <location>
        <begin position="11"/>
        <end position="20"/>
    </location>
</feature>
<accession>A0A0D0VB03</accession>
<reference evidence="2" key="1">
    <citation type="submission" date="2015-01" db="EMBL/GenBank/DDBJ databases">
        <title>The Genome Sequence of Cryptococcus gattii CA1280.</title>
        <authorList>
            <consortium name="The Broad Institute Genomics Platform"/>
            <person name="Cuomo C."/>
            <person name="Litvintseva A."/>
            <person name="Chen Y."/>
            <person name="Heitman J."/>
            <person name="Sun S."/>
            <person name="Springer D."/>
            <person name="Dromer F."/>
            <person name="Young S."/>
            <person name="Zeng Q."/>
            <person name="Gargeya S."/>
            <person name="Abouelleil A."/>
            <person name="Alvarado L."/>
            <person name="Chapman S.B."/>
            <person name="Gainer-Dewar J."/>
            <person name="Goldberg J."/>
            <person name="Griggs A."/>
            <person name="Gujja S."/>
            <person name="Hansen M."/>
            <person name="Howarth C."/>
            <person name="Imamovic A."/>
            <person name="Larimer J."/>
            <person name="Murphy C."/>
            <person name="Naylor J."/>
            <person name="Pearson M."/>
            <person name="Priest M."/>
            <person name="Roberts A."/>
            <person name="Saif S."/>
            <person name="Shea T."/>
            <person name="Sykes S."/>
            <person name="Wortman J."/>
            <person name="Nusbaum C."/>
            <person name="Birren B."/>
        </authorList>
    </citation>
    <scope>NUCLEOTIDE SEQUENCE [LARGE SCALE GENOMIC DNA]</scope>
    <source>
        <strain evidence="2">CA1280</strain>
    </source>
</reference>
<proteinExistence type="predicted"/>
<name>A0A0D0VB03_CRYGA</name>
<sequence length="54" mass="6064">MILSKRPPVHSSPNSSSPSRFSLLDLFSCPPPPHGTLLTRFRPLNRCKMKSSRT</sequence>
<protein>
    <submittedName>
        <fullName evidence="2">Uncharacterized protein</fullName>
    </submittedName>
</protein>
<dbReference type="EMBL" id="KN847995">
    <property type="protein sequence ID" value="KIR44751.1"/>
    <property type="molecule type" value="Genomic_DNA"/>
</dbReference>
<evidence type="ECO:0000256" key="1">
    <source>
        <dbReference type="SAM" id="MobiDB-lite"/>
    </source>
</evidence>
<feature type="region of interest" description="Disordered" evidence="1">
    <location>
        <begin position="1"/>
        <end position="20"/>
    </location>
</feature>
<organism evidence="2">
    <name type="scientific">Cryptococcus bacillisporus CA1280</name>
    <dbReference type="NCBI Taxonomy" id="1296109"/>
    <lineage>
        <taxon>Eukaryota</taxon>
        <taxon>Fungi</taxon>
        <taxon>Dikarya</taxon>
        <taxon>Basidiomycota</taxon>
        <taxon>Agaricomycotina</taxon>
        <taxon>Tremellomycetes</taxon>
        <taxon>Tremellales</taxon>
        <taxon>Cryptococcaceae</taxon>
        <taxon>Cryptococcus</taxon>
        <taxon>Cryptococcus gattii species complex</taxon>
    </lineage>
</organism>
<dbReference type="HOGENOM" id="CLU_3050257_0_0_1"/>
<evidence type="ECO:0000313" key="2">
    <source>
        <dbReference type="EMBL" id="KIR44751.1"/>
    </source>
</evidence>
<gene>
    <name evidence="2" type="ORF">I312_06094</name>
</gene>